<feature type="compositionally biased region" description="Polar residues" evidence="2">
    <location>
        <begin position="1"/>
        <end position="10"/>
    </location>
</feature>
<dbReference type="InterPro" id="IPR036390">
    <property type="entry name" value="WH_DNA-bd_sf"/>
</dbReference>
<gene>
    <name evidence="4" type="ORF">BOX15_Mlig019581g1</name>
</gene>
<dbReference type="OrthoDB" id="1926878at2759"/>
<feature type="compositionally biased region" description="Basic residues" evidence="2">
    <location>
        <begin position="59"/>
        <end position="68"/>
    </location>
</feature>
<protein>
    <recommendedName>
        <fullName evidence="3">AAA+ ATPase domain-containing protein</fullName>
    </recommendedName>
</protein>
<name>A0A267GUG0_9PLAT</name>
<dbReference type="GO" id="GO:0033314">
    <property type="term" value="P:mitotic DNA replication checkpoint signaling"/>
    <property type="evidence" value="ECO:0007669"/>
    <property type="project" value="TreeGrafter"/>
</dbReference>
<dbReference type="SUPFAM" id="SSF46785">
    <property type="entry name" value="Winged helix' DNA-binding domain"/>
    <property type="match status" value="1"/>
</dbReference>
<comment type="caution">
    <text evidence="4">The sequence shown here is derived from an EMBL/GenBank/DDBJ whole genome shotgun (WGS) entry which is preliminary data.</text>
</comment>
<dbReference type="Gene3D" id="1.10.8.60">
    <property type="match status" value="1"/>
</dbReference>
<dbReference type="Pfam" id="PF13191">
    <property type="entry name" value="AAA_16"/>
    <property type="match status" value="1"/>
</dbReference>
<evidence type="ECO:0000256" key="1">
    <source>
        <dbReference type="ARBA" id="ARBA00022705"/>
    </source>
</evidence>
<dbReference type="InterPro" id="IPR015163">
    <property type="entry name" value="Cdc6_C"/>
</dbReference>
<dbReference type="InterPro" id="IPR027417">
    <property type="entry name" value="P-loop_NTPase"/>
</dbReference>
<keyword evidence="5" id="KW-1185">Reference proteome</keyword>
<evidence type="ECO:0000259" key="3">
    <source>
        <dbReference type="SMART" id="SM00382"/>
    </source>
</evidence>
<dbReference type="PANTHER" id="PTHR10763:SF26">
    <property type="entry name" value="CELL DIVISION CONTROL PROTEIN 6 HOMOLOG"/>
    <property type="match status" value="1"/>
</dbReference>
<dbReference type="InterPro" id="IPR041664">
    <property type="entry name" value="AAA_16"/>
</dbReference>
<dbReference type="EMBL" id="NIVC01000142">
    <property type="protein sequence ID" value="PAA89656.1"/>
    <property type="molecule type" value="Genomic_DNA"/>
</dbReference>
<evidence type="ECO:0000256" key="2">
    <source>
        <dbReference type="SAM" id="MobiDB-lite"/>
    </source>
</evidence>
<dbReference type="Gene3D" id="3.40.50.300">
    <property type="entry name" value="P-loop containing nucleotide triphosphate hydrolases"/>
    <property type="match status" value="1"/>
</dbReference>
<sequence length="527" mass="56558">QNKSDTNIAMPTTRRRSVLQQQQQQPLSEVAPGQSEELLETPTKAKQQRTGRRQSVAKAKSKPMKGKNKSIAEIDDEQLEKENATVEAAAAATRATPNKLKAKQHPQLDEEEAECDLRKSTLLRASAQSVELKQLLQSAISERDDVSLVGRQAELETLETFLRGKASHSVLYVCGAPGSGKTAAVKTAVRKLQSVKAVRCILHNCMETGESAKSFSAQLAQLVDAKNSSANSGGDGGAGSLKLAEAAIRRFLQQQQQQSLSLVLDEIDQIDLANLRRIFRWPDSLAGAGDGNRLRVLGVANSLSLCDRLFPASATVSRPAGLRQLSFSPYTRADLLAIVTARFAAAPAALAAETADAVRLAAGRIAASTGDARRLLEVCRRSVELADGSPTVRHVGEALKAATASPLAAVVGGSSSLATPDTPQRRLPLHLRLTAAAALRLRRRGQRQATLAELDSSLRELCSARQMPPPLWDELPSYCQSLHDTGVLRLTKAAEARMSRVALRLDDRDVEELVADPGLLADVGPAR</sequence>
<accession>A0A267GUG0</accession>
<dbReference type="InterPro" id="IPR050311">
    <property type="entry name" value="ORC1/CDC6"/>
</dbReference>
<evidence type="ECO:0000313" key="4">
    <source>
        <dbReference type="EMBL" id="PAA89656.1"/>
    </source>
</evidence>
<feature type="non-terminal residue" evidence="4">
    <location>
        <position position="1"/>
    </location>
</feature>
<feature type="region of interest" description="Disordered" evidence="2">
    <location>
        <begin position="1"/>
        <end position="74"/>
    </location>
</feature>
<evidence type="ECO:0000313" key="5">
    <source>
        <dbReference type="Proteomes" id="UP000215902"/>
    </source>
</evidence>
<dbReference type="Pfam" id="PF22606">
    <property type="entry name" value="Cdc6-ORC-like_ATPase_lid"/>
    <property type="match status" value="1"/>
</dbReference>
<dbReference type="PANTHER" id="PTHR10763">
    <property type="entry name" value="CELL DIVISION CONTROL PROTEIN 6-RELATED"/>
    <property type="match status" value="1"/>
</dbReference>
<dbReference type="SMART" id="SM00382">
    <property type="entry name" value="AAA"/>
    <property type="match status" value="1"/>
</dbReference>
<feature type="domain" description="AAA+ ATPase" evidence="3">
    <location>
        <begin position="167"/>
        <end position="331"/>
    </location>
</feature>
<organism evidence="4 5">
    <name type="scientific">Macrostomum lignano</name>
    <dbReference type="NCBI Taxonomy" id="282301"/>
    <lineage>
        <taxon>Eukaryota</taxon>
        <taxon>Metazoa</taxon>
        <taxon>Spiralia</taxon>
        <taxon>Lophotrochozoa</taxon>
        <taxon>Platyhelminthes</taxon>
        <taxon>Rhabditophora</taxon>
        <taxon>Macrostomorpha</taxon>
        <taxon>Macrostomida</taxon>
        <taxon>Macrostomidae</taxon>
        <taxon>Macrostomum</taxon>
    </lineage>
</organism>
<dbReference type="STRING" id="282301.A0A267GUG0"/>
<dbReference type="GO" id="GO:0003688">
    <property type="term" value="F:DNA replication origin binding"/>
    <property type="evidence" value="ECO:0007669"/>
    <property type="project" value="TreeGrafter"/>
</dbReference>
<dbReference type="AlphaFoldDB" id="A0A267GUG0"/>
<dbReference type="GO" id="GO:0006270">
    <property type="term" value="P:DNA replication initiation"/>
    <property type="evidence" value="ECO:0007669"/>
    <property type="project" value="TreeGrafter"/>
</dbReference>
<dbReference type="Pfam" id="PF09079">
    <property type="entry name" value="WHD_Cdc6"/>
    <property type="match status" value="1"/>
</dbReference>
<dbReference type="GO" id="GO:0005634">
    <property type="term" value="C:nucleus"/>
    <property type="evidence" value="ECO:0007669"/>
    <property type="project" value="TreeGrafter"/>
</dbReference>
<dbReference type="Proteomes" id="UP000215902">
    <property type="component" value="Unassembled WGS sequence"/>
</dbReference>
<dbReference type="InterPro" id="IPR054425">
    <property type="entry name" value="Cdc6_ORC1-like_ATPase_lid"/>
</dbReference>
<keyword evidence="1" id="KW-0235">DNA replication</keyword>
<dbReference type="SUPFAM" id="SSF52540">
    <property type="entry name" value="P-loop containing nucleoside triphosphate hydrolases"/>
    <property type="match status" value="1"/>
</dbReference>
<dbReference type="InterPro" id="IPR003593">
    <property type="entry name" value="AAA+_ATPase"/>
</dbReference>
<proteinExistence type="predicted"/>
<reference evidence="4 5" key="1">
    <citation type="submission" date="2017-06" db="EMBL/GenBank/DDBJ databases">
        <title>A platform for efficient transgenesis in Macrostomum lignano, a flatworm model organism for stem cell research.</title>
        <authorList>
            <person name="Berezikov E."/>
        </authorList>
    </citation>
    <scope>NUCLEOTIDE SEQUENCE [LARGE SCALE GENOMIC DNA]</scope>
    <source>
        <strain evidence="4">DV1</strain>
        <tissue evidence="4">Whole organism</tissue>
    </source>
</reference>